<sequence>MAETERILEVESFGLLLESDSVDQVKKLLEPVLLKLGEEVEFDYRRFQSIAARLMWEVRIRDFEFIDNVLIKLRKAMEKYFDNWGIRIIIKYTEGG</sequence>
<protein>
    <submittedName>
        <fullName evidence="1">Uncharacterized protein</fullName>
    </submittedName>
</protein>
<dbReference type="EMBL" id="LAZR01056570">
    <property type="protein sequence ID" value="KKK73906.1"/>
    <property type="molecule type" value="Genomic_DNA"/>
</dbReference>
<gene>
    <name evidence="1" type="ORF">LCGC14_2889150</name>
</gene>
<evidence type="ECO:0000313" key="1">
    <source>
        <dbReference type="EMBL" id="KKK73906.1"/>
    </source>
</evidence>
<reference evidence="1" key="1">
    <citation type="journal article" date="2015" name="Nature">
        <title>Complex archaea that bridge the gap between prokaryotes and eukaryotes.</title>
        <authorList>
            <person name="Spang A."/>
            <person name="Saw J.H."/>
            <person name="Jorgensen S.L."/>
            <person name="Zaremba-Niedzwiedzka K."/>
            <person name="Martijn J."/>
            <person name="Lind A.E."/>
            <person name="van Eijk R."/>
            <person name="Schleper C."/>
            <person name="Guy L."/>
            <person name="Ettema T.J."/>
        </authorList>
    </citation>
    <scope>NUCLEOTIDE SEQUENCE</scope>
</reference>
<comment type="caution">
    <text evidence="1">The sequence shown here is derived from an EMBL/GenBank/DDBJ whole genome shotgun (WGS) entry which is preliminary data.</text>
</comment>
<name>A0A0F9ANY9_9ZZZZ</name>
<proteinExistence type="predicted"/>
<dbReference type="AlphaFoldDB" id="A0A0F9ANY9"/>
<organism evidence="1">
    <name type="scientific">marine sediment metagenome</name>
    <dbReference type="NCBI Taxonomy" id="412755"/>
    <lineage>
        <taxon>unclassified sequences</taxon>
        <taxon>metagenomes</taxon>
        <taxon>ecological metagenomes</taxon>
    </lineage>
</organism>
<accession>A0A0F9ANY9</accession>